<dbReference type="PANTHER" id="PTHR43081:SF19">
    <property type="entry name" value="PH-SENSITIVE ADENYLATE CYCLASE RV1264"/>
    <property type="match status" value="1"/>
</dbReference>
<dbReference type="InterPro" id="IPR011990">
    <property type="entry name" value="TPR-like_helical_dom_sf"/>
</dbReference>
<gene>
    <name evidence="3" type="ORF">CN311_24035</name>
</gene>
<dbReference type="Pfam" id="PF14559">
    <property type="entry name" value="TPR_19"/>
    <property type="match status" value="1"/>
</dbReference>
<accession>A0A2A6FA57</accession>
<dbReference type="InterPro" id="IPR050697">
    <property type="entry name" value="Adenylyl/Guanylyl_Cyclase_3/4"/>
</dbReference>
<dbReference type="Gene3D" id="3.30.70.1230">
    <property type="entry name" value="Nucleotide cyclase"/>
    <property type="match status" value="1"/>
</dbReference>
<dbReference type="SUPFAM" id="SSF55073">
    <property type="entry name" value="Nucleotide cyclase"/>
    <property type="match status" value="1"/>
</dbReference>
<dbReference type="GO" id="GO:0004016">
    <property type="term" value="F:adenylate cyclase activity"/>
    <property type="evidence" value="ECO:0007669"/>
    <property type="project" value="UniProtKB-ARBA"/>
</dbReference>
<dbReference type="Gene3D" id="1.25.40.10">
    <property type="entry name" value="Tetratricopeptide repeat domain"/>
    <property type="match status" value="2"/>
</dbReference>
<keyword evidence="4" id="KW-1185">Reference proteome</keyword>
<dbReference type="CDD" id="cd07302">
    <property type="entry name" value="CHD"/>
    <property type="match status" value="1"/>
</dbReference>
<dbReference type="PROSITE" id="PS50125">
    <property type="entry name" value="GUANYLATE_CYCLASE_2"/>
    <property type="match status" value="1"/>
</dbReference>
<reference evidence="3 4" key="1">
    <citation type="submission" date="2017-09" db="EMBL/GenBank/DDBJ databases">
        <title>Mesorhizobum sanjuanii sp. nov. isolated from nodules of Lotus tenuis in saline-alkaline lowlands of Flooding Pampa.</title>
        <authorList>
            <person name="Sannazzaro A.I."/>
            <person name="Torres Tejerizo G.A."/>
            <person name="Fontana F."/>
            <person name="Cumpa Velazquez L.M."/>
            <person name="Hansen L."/>
            <person name="Pistorio M."/>
            <person name="Estrella M.J."/>
        </authorList>
    </citation>
    <scope>NUCLEOTIDE SEQUENCE [LARGE SCALE GENOMIC DNA]</scope>
    <source>
        <strain evidence="3 4">BSA136</strain>
    </source>
</reference>
<dbReference type="GO" id="GO:0006171">
    <property type="term" value="P:cAMP biosynthetic process"/>
    <property type="evidence" value="ECO:0007669"/>
    <property type="project" value="TreeGrafter"/>
</dbReference>
<evidence type="ECO:0000313" key="4">
    <source>
        <dbReference type="Proteomes" id="UP000219182"/>
    </source>
</evidence>
<evidence type="ECO:0000259" key="2">
    <source>
        <dbReference type="PROSITE" id="PS50125"/>
    </source>
</evidence>
<dbReference type="Proteomes" id="UP000219182">
    <property type="component" value="Unassembled WGS sequence"/>
</dbReference>
<evidence type="ECO:0000313" key="3">
    <source>
        <dbReference type="EMBL" id="PDQ18556.1"/>
    </source>
</evidence>
<feature type="domain" description="Guanylate cyclase" evidence="2">
    <location>
        <begin position="7"/>
        <end position="122"/>
    </location>
</feature>
<proteinExistence type="predicted"/>
<dbReference type="InterPro" id="IPR001054">
    <property type="entry name" value="A/G_cyclase"/>
</dbReference>
<dbReference type="InterPro" id="IPR029787">
    <property type="entry name" value="Nucleotide_cyclase"/>
</dbReference>
<keyword evidence="1" id="KW-0472">Membrane</keyword>
<dbReference type="PANTHER" id="PTHR43081">
    <property type="entry name" value="ADENYLATE CYCLASE, TERMINAL-DIFFERENTIATION SPECIFIC-RELATED"/>
    <property type="match status" value="1"/>
</dbReference>
<feature type="transmembrane region" description="Helical" evidence="1">
    <location>
        <begin position="188"/>
        <end position="210"/>
    </location>
</feature>
<dbReference type="Gene3D" id="3.40.50.10070">
    <property type="entry name" value="TolB, N-terminal domain"/>
    <property type="match status" value="1"/>
</dbReference>
<organism evidence="3 4">
    <name type="scientific">Mesorhizobium sanjuanii</name>
    <dbReference type="NCBI Taxonomy" id="2037900"/>
    <lineage>
        <taxon>Bacteria</taxon>
        <taxon>Pseudomonadati</taxon>
        <taxon>Pseudomonadota</taxon>
        <taxon>Alphaproteobacteria</taxon>
        <taxon>Hyphomicrobiales</taxon>
        <taxon>Phyllobacteriaceae</taxon>
        <taxon>Mesorhizobium</taxon>
    </lineage>
</organism>
<keyword evidence="1" id="KW-0812">Transmembrane</keyword>
<dbReference type="Pfam" id="PF00211">
    <property type="entry name" value="Guanylate_cyc"/>
    <property type="match status" value="1"/>
</dbReference>
<evidence type="ECO:0000256" key="1">
    <source>
        <dbReference type="SAM" id="Phobius"/>
    </source>
</evidence>
<dbReference type="SUPFAM" id="SSF48452">
    <property type="entry name" value="TPR-like"/>
    <property type="match status" value="1"/>
</dbReference>
<dbReference type="AlphaFoldDB" id="A0A2A6FA57"/>
<sequence>MDRKLSAILAADVVGYSTQMERDEAGTFERLRAGRKELFEPEIARHHGRIFKLIGDGLLAEFGSVVDAVECAVSLQRGLVERNAAVSVDHRIRVRIGINLGEVIVEGEDRYGEGVNVAARLQQLAQPGGICVSGKVAKEVEKKLPFGFEPMGERKLKNIAEPVKVYRVLLDPAVAGKSRDDVNQHPRFWRNLAVSVGVLVVAVGLAAAWWRPWEPTIRPAALEANAKADARPSLVVLPFDNLSDDKAQGYLADGFTEDLTTELARIPGLFVVSRNAASAYKGKETKPAEVAAALGVRYMLEGSIRRVGDDMRINAQLVDGSTTGHLWAERFDGQWADVFALQDKVVASIAGALKLRLVSVQGKADFAGGTRNPAAYEAYLMGMEIYNRRNTPEEFAQAVRLFQQALELDPNFGAAAASLAWAYWEMDGPRVKALAVSDIIAIYNVYKYLEQAAKHPSPSYYQLVASLLVREHRSDEAVAVMFKAVALDPSDPLNYVGLAEALSFNGRPNEARDYLDAANRVDPGGNDHRHYQTGLAAFGQGRFEEAVDYLERIDLQSPDPWPKFYGLQVLVSAYAHLGRSDQVAAYSERLRNVMLERKDGGANQLVTQRYFVFKNPADIGRLLDGLDKAGVPELPEQLDLDAKDRLTGSEIRSLILGRDLRGGGAWIDKGTSWVQENFLCDAIPKVQTTCGAIFRNPAGTPGAGHEYTAVFRFDRFEFSTIK</sequence>
<protein>
    <submittedName>
        <fullName evidence="3">Guanylate cyclase</fullName>
    </submittedName>
</protein>
<dbReference type="EMBL" id="NWQG01000178">
    <property type="protein sequence ID" value="PDQ18556.1"/>
    <property type="molecule type" value="Genomic_DNA"/>
</dbReference>
<keyword evidence="1" id="KW-1133">Transmembrane helix</keyword>
<dbReference type="GO" id="GO:0035556">
    <property type="term" value="P:intracellular signal transduction"/>
    <property type="evidence" value="ECO:0007669"/>
    <property type="project" value="InterPro"/>
</dbReference>
<comment type="caution">
    <text evidence="3">The sequence shown here is derived from an EMBL/GenBank/DDBJ whole genome shotgun (WGS) entry which is preliminary data.</text>
</comment>
<name>A0A2A6FA57_9HYPH</name>